<dbReference type="Proteomes" id="UP000676336">
    <property type="component" value="Unassembled WGS sequence"/>
</dbReference>
<dbReference type="EMBL" id="CAJOBJ010106546">
    <property type="protein sequence ID" value="CAF4612030.1"/>
    <property type="molecule type" value="Genomic_DNA"/>
</dbReference>
<comment type="caution">
    <text evidence="3">The sequence shown here is derived from an EMBL/GenBank/DDBJ whole genome shotgun (WGS) entry which is preliminary data.</text>
</comment>
<dbReference type="Proteomes" id="UP000681967">
    <property type="component" value="Unassembled WGS sequence"/>
</dbReference>
<gene>
    <name evidence="2" type="ORF">BYL167_LOCUS33420</name>
    <name evidence="3" type="ORF">GIL414_LOCUS39394</name>
    <name evidence="4" type="ORF">SMN809_LOCUS49997</name>
</gene>
<evidence type="ECO:0000313" key="4">
    <source>
        <dbReference type="EMBL" id="CAF4863933.1"/>
    </source>
</evidence>
<evidence type="ECO:0000313" key="3">
    <source>
        <dbReference type="EMBL" id="CAF4612030.1"/>
    </source>
</evidence>
<evidence type="ECO:0000256" key="1">
    <source>
        <dbReference type="SAM" id="MobiDB-lite"/>
    </source>
</evidence>
<feature type="compositionally biased region" description="Acidic residues" evidence="1">
    <location>
        <begin position="17"/>
        <end position="26"/>
    </location>
</feature>
<feature type="non-terminal residue" evidence="3">
    <location>
        <position position="78"/>
    </location>
</feature>
<reference evidence="3" key="1">
    <citation type="submission" date="2021-02" db="EMBL/GenBank/DDBJ databases">
        <authorList>
            <person name="Nowell W R."/>
        </authorList>
    </citation>
    <scope>NUCLEOTIDE SEQUENCE</scope>
</reference>
<dbReference type="AlphaFoldDB" id="A0A8S2Z6N2"/>
<proteinExistence type="predicted"/>
<evidence type="ECO:0000313" key="5">
    <source>
        <dbReference type="Proteomes" id="UP000681720"/>
    </source>
</evidence>
<dbReference type="Proteomes" id="UP000681720">
    <property type="component" value="Unassembled WGS sequence"/>
</dbReference>
<sequence>MNRIQSSKLPQTITKDEYEDISDEEDFVNKKEESSVIIQSSYDELIVHVTDELTEFNENESCYYKELQNAEDIESNQE</sequence>
<dbReference type="EMBL" id="CAJOBI010164459">
    <property type="protein sequence ID" value="CAF4863933.1"/>
    <property type="molecule type" value="Genomic_DNA"/>
</dbReference>
<evidence type="ECO:0000313" key="2">
    <source>
        <dbReference type="EMBL" id="CAF4443313.1"/>
    </source>
</evidence>
<feature type="region of interest" description="Disordered" evidence="1">
    <location>
        <begin position="1"/>
        <end position="26"/>
    </location>
</feature>
<dbReference type="EMBL" id="CAJOBH010064871">
    <property type="protein sequence ID" value="CAF4443313.1"/>
    <property type="molecule type" value="Genomic_DNA"/>
</dbReference>
<accession>A0A8S2Z6N2</accession>
<protein>
    <submittedName>
        <fullName evidence="3">Uncharacterized protein</fullName>
    </submittedName>
</protein>
<organism evidence="3 5">
    <name type="scientific">Rotaria magnacalcarata</name>
    <dbReference type="NCBI Taxonomy" id="392030"/>
    <lineage>
        <taxon>Eukaryota</taxon>
        <taxon>Metazoa</taxon>
        <taxon>Spiralia</taxon>
        <taxon>Gnathifera</taxon>
        <taxon>Rotifera</taxon>
        <taxon>Eurotatoria</taxon>
        <taxon>Bdelloidea</taxon>
        <taxon>Philodinida</taxon>
        <taxon>Philodinidae</taxon>
        <taxon>Rotaria</taxon>
    </lineage>
</organism>
<feature type="compositionally biased region" description="Polar residues" evidence="1">
    <location>
        <begin position="1"/>
        <end position="13"/>
    </location>
</feature>
<name>A0A8S2Z6N2_9BILA</name>